<organism evidence="2 3">
    <name type="scientific">Tilletiaria anomala (strain ATCC 24038 / CBS 436.72 / UBC 951)</name>
    <dbReference type="NCBI Taxonomy" id="1037660"/>
    <lineage>
        <taxon>Eukaryota</taxon>
        <taxon>Fungi</taxon>
        <taxon>Dikarya</taxon>
        <taxon>Basidiomycota</taxon>
        <taxon>Ustilaginomycotina</taxon>
        <taxon>Exobasidiomycetes</taxon>
        <taxon>Georgefischeriales</taxon>
        <taxon>Tilletiariaceae</taxon>
        <taxon>Tilletiaria</taxon>
    </lineage>
</organism>
<dbReference type="OMA" id="DTMIQDS"/>
<dbReference type="RefSeq" id="XP_013242059.1">
    <property type="nucleotide sequence ID" value="XM_013386605.1"/>
</dbReference>
<dbReference type="EMBL" id="JMSN01000069">
    <property type="protein sequence ID" value="KDN42490.1"/>
    <property type="molecule type" value="Genomic_DNA"/>
</dbReference>
<dbReference type="GeneID" id="25262556"/>
<gene>
    <name evidence="2" type="ORF">K437DRAFT_226146</name>
</gene>
<dbReference type="PROSITE" id="PS50086">
    <property type="entry name" value="TBC_RABGAP"/>
    <property type="match status" value="1"/>
</dbReference>
<comment type="caution">
    <text evidence="2">The sequence shown here is derived from an EMBL/GenBank/DDBJ whole genome shotgun (WGS) entry which is preliminary data.</text>
</comment>
<dbReference type="PANTHER" id="PTHR47219:SF20">
    <property type="entry name" value="TBC1 DOMAIN FAMILY MEMBER 2B"/>
    <property type="match status" value="1"/>
</dbReference>
<keyword evidence="3" id="KW-1185">Reference proteome</keyword>
<feature type="domain" description="Rab-GAP TBC" evidence="1">
    <location>
        <begin position="55"/>
        <end position="244"/>
    </location>
</feature>
<evidence type="ECO:0000259" key="1">
    <source>
        <dbReference type="PROSITE" id="PS50086"/>
    </source>
</evidence>
<dbReference type="GO" id="GO:0031267">
    <property type="term" value="F:small GTPase binding"/>
    <property type="evidence" value="ECO:0007669"/>
    <property type="project" value="TreeGrafter"/>
</dbReference>
<dbReference type="Pfam" id="PF00566">
    <property type="entry name" value="RabGAP-TBC"/>
    <property type="match status" value="1"/>
</dbReference>
<proteinExistence type="predicted"/>
<dbReference type="InterPro" id="IPR050302">
    <property type="entry name" value="Rab_GAP_TBC_domain"/>
</dbReference>
<dbReference type="GO" id="GO:0005096">
    <property type="term" value="F:GTPase activator activity"/>
    <property type="evidence" value="ECO:0007669"/>
    <property type="project" value="TreeGrafter"/>
</dbReference>
<evidence type="ECO:0000313" key="3">
    <source>
        <dbReference type="Proteomes" id="UP000027361"/>
    </source>
</evidence>
<protein>
    <submittedName>
        <fullName evidence="2">TBC-domain-containing protein</fullName>
    </submittedName>
</protein>
<evidence type="ECO:0000313" key="2">
    <source>
        <dbReference type="EMBL" id="KDN42490.1"/>
    </source>
</evidence>
<dbReference type="AlphaFoldDB" id="A0A066VVB2"/>
<dbReference type="InterPro" id="IPR035969">
    <property type="entry name" value="Rab-GAP_TBC_sf"/>
</dbReference>
<dbReference type="HOGENOM" id="CLU_005350_1_3_1"/>
<dbReference type="SUPFAM" id="SSF47923">
    <property type="entry name" value="Ypt/Rab-GAP domain of gyp1p"/>
    <property type="match status" value="2"/>
</dbReference>
<accession>A0A066VVB2</accession>
<dbReference type="InParanoid" id="A0A066VVB2"/>
<sequence>MQTLRRKPRKALPLQDEAAEGLLDATLTLVGIAQMGTTKTGKEDWRHFLKLCISGIPLSYRSQVWSECSGVNEMAEPGRYEELLSEHNGEQNQCLTQIDLDVHRTMPTNVFFGGDGPGVPKLRRVLVAFSWYDVEIGYCQAMNNIAATLLLTEPSESKSFWLLVCLIEKIMPRDYYTSHLLTSQADQRVLIEYTGELLPKIWAHIEGLGVDLPAVTFAWFLSLYTDCLPVEVLFRVWDLLFVEGMVTLFRVALAILELHEEAILETQSAAAFYSLMHRTTGQLFHADKLVQAASTLRDRVKHTDITSRRTYHIDALRQELGL</sequence>
<dbReference type="STRING" id="1037660.A0A066VVB2"/>
<name>A0A066VVB2_TILAU</name>
<dbReference type="Gene3D" id="1.10.8.270">
    <property type="entry name" value="putative rabgap domain of human tbc1 domain family member 14 like domains"/>
    <property type="match status" value="1"/>
</dbReference>
<dbReference type="FunFam" id="1.10.8.270:FF:000026">
    <property type="entry name" value="TBC (Tre-2/Bub2/Cdc16) domain family"/>
    <property type="match status" value="1"/>
</dbReference>
<dbReference type="InterPro" id="IPR000195">
    <property type="entry name" value="Rab-GAP-TBC_dom"/>
</dbReference>
<reference evidence="2 3" key="1">
    <citation type="submission" date="2014-05" db="EMBL/GenBank/DDBJ databases">
        <title>Draft genome sequence of a rare smut relative, Tilletiaria anomala UBC 951.</title>
        <authorList>
            <consortium name="DOE Joint Genome Institute"/>
            <person name="Toome M."/>
            <person name="Kuo A."/>
            <person name="Henrissat B."/>
            <person name="Lipzen A."/>
            <person name="Tritt A."/>
            <person name="Yoshinaga Y."/>
            <person name="Zane M."/>
            <person name="Barry K."/>
            <person name="Grigoriev I.V."/>
            <person name="Spatafora J.W."/>
            <person name="Aimea M.C."/>
        </authorList>
    </citation>
    <scope>NUCLEOTIDE SEQUENCE [LARGE SCALE GENOMIC DNA]</scope>
    <source>
        <strain evidence="2 3">UBC 951</strain>
    </source>
</reference>
<dbReference type="OrthoDB" id="294251at2759"/>
<dbReference type="Gene3D" id="1.10.472.80">
    <property type="entry name" value="Ypt/Rab-GAP domain of gyp1p, domain 3"/>
    <property type="match status" value="1"/>
</dbReference>
<dbReference type="SMART" id="SM00164">
    <property type="entry name" value="TBC"/>
    <property type="match status" value="1"/>
</dbReference>
<dbReference type="Proteomes" id="UP000027361">
    <property type="component" value="Unassembled WGS sequence"/>
</dbReference>
<dbReference type="PANTHER" id="PTHR47219">
    <property type="entry name" value="RAB GTPASE-ACTIVATING PROTEIN 1-LIKE"/>
    <property type="match status" value="1"/>
</dbReference>